<feature type="transmembrane region" description="Helical" evidence="5">
    <location>
        <begin position="148"/>
        <end position="170"/>
    </location>
</feature>
<feature type="transmembrane region" description="Helical" evidence="5">
    <location>
        <begin position="211"/>
        <end position="234"/>
    </location>
</feature>
<evidence type="ECO:0000313" key="7">
    <source>
        <dbReference type="Proteomes" id="UP001162480"/>
    </source>
</evidence>
<evidence type="ECO:0000313" key="6">
    <source>
        <dbReference type="EMBL" id="CAI9727598.1"/>
    </source>
</evidence>
<dbReference type="InterPro" id="IPR004031">
    <property type="entry name" value="PMP22/EMP/MP20/Claudin"/>
</dbReference>
<gene>
    <name evidence="6" type="ORF">OCTVUL_1B024753</name>
</gene>
<evidence type="ECO:0000256" key="5">
    <source>
        <dbReference type="SAM" id="Phobius"/>
    </source>
</evidence>
<dbReference type="PANTHER" id="PTHR21215:SF0">
    <property type="entry name" value="LD36024P"/>
    <property type="match status" value="1"/>
</dbReference>
<keyword evidence="2 5" id="KW-0812">Transmembrane</keyword>
<name>A0AA36FA82_OCTVU</name>
<organism evidence="6 7">
    <name type="scientific">Octopus vulgaris</name>
    <name type="common">Common octopus</name>
    <dbReference type="NCBI Taxonomy" id="6645"/>
    <lineage>
        <taxon>Eukaryota</taxon>
        <taxon>Metazoa</taxon>
        <taxon>Spiralia</taxon>
        <taxon>Lophotrochozoa</taxon>
        <taxon>Mollusca</taxon>
        <taxon>Cephalopoda</taxon>
        <taxon>Coleoidea</taxon>
        <taxon>Octopodiformes</taxon>
        <taxon>Octopoda</taxon>
        <taxon>Incirrata</taxon>
        <taxon>Octopodidae</taxon>
        <taxon>Octopus</taxon>
    </lineage>
</organism>
<dbReference type="GO" id="GO:0016020">
    <property type="term" value="C:membrane"/>
    <property type="evidence" value="ECO:0007669"/>
    <property type="project" value="UniProtKB-SubCell"/>
</dbReference>
<feature type="transmembrane region" description="Helical" evidence="5">
    <location>
        <begin position="7"/>
        <end position="28"/>
    </location>
</feature>
<reference evidence="6" key="1">
    <citation type="submission" date="2023-08" db="EMBL/GenBank/DDBJ databases">
        <authorList>
            <person name="Alioto T."/>
            <person name="Alioto T."/>
            <person name="Gomez Garrido J."/>
        </authorList>
    </citation>
    <scope>NUCLEOTIDE SEQUENCE</scope>
</reference>
<feature type="transmembrane region" description="Helical" evidence="5">
    <location>
        <begin position="120"/>
        <end position="141"/>
    </location>
</feature>
<dbReference type="AlphaFoldDB" id="A0AA36FA82"/>
<keyword evidence="4 5" id="KW-0472">Membrane</keyword>
<sequence length="328" mass="37592">MARTATIHITFAAIMGPIVLIMLALSLATDKWLEFKVRRNVLSNETLKLESQLKYKKVFHDRYRGVFRECFPGPNIQFPEDTEGLTDEYCLEISFSVPEIQQESYSLEYNQRIHLMRTHLAFLAIGLVTYLAAFISGIAVCCSRASKWALLSTVFTYTTAFCVSLAMASFHGVEYLERNKIKDTIGNIIFRKEWPRELIIATSRSYGYSYALGWVSMILSCITGTFYAFAAWYLKGERYDEKLTYDTKSRASDFAYTNYPMVSTIPEVVYNPYEETRPVYAYSAKGGPPTMLIDSSIRGRPMLIDGSSRGQPMMIDRSARDMWQWNPN</sequence>
<comment type="subcellular location">
    <subcellularLocation>
        <location evidence="1">Membrane</location>
        <topology evidence="1">Multi-pass membrane protein</topology>
    </subcellularLocation>
</comment>
<keyword evidence="7" id="KW-1185">Reference proteome</keyword>
<evidence type="ECO:0000256" key="2">
    <source>
        <dbReference type="ARBA" id="ARBA00022692"/>
    </source>
</evidence>
<dbReference type="PANTHER" id="PTHR21215">
    <property type="entry name" value="LD36024P"/>
    <property type="match status" value="1"/>
</dbReference>
<keyword evidence="3 5" id="KW-1133">Transmembrane helix</keyword>
<evidence type="ECO:0000256" key="3">
    <source>
        <dbReference type="ARBA" id="ARBA00022989"/>
    </source>
</evidence>
<accession>A0AA36FA82</accession>
<evidence type="ECO:0000256" key="4">
    <source>
        <dbReference type="ARBA" id="ARBA00023136"/>
    </source>
</evidence>
<dbReference type="Proteomes" id="UP001162480">
    <property type="component" value="Chromosome 9"/>
</dbReference>
<proteinExistence type="predicted"/>
<evidence type="ECO:0000256" key="1">
    <source>
        <dbReference type="ARBA" id="ARBA00004141"/>
    </source>
</evidence>
<dbReference type="Pfam" id="PF13903">
    <property type="entry name" value="Claudin_2"/>
    <property type="match status" value="1"/>
</dbReference>
<dbReference type="Gene3D" id="1.20.140.150">
    <property type="match status" value="1"/>
</dbReference>
<dbReference type="EMBL" id="OX597822">
    <property type="protein sequence ID" value="CAI9727598.1"/>
    <property type="molecule type" value="Genomic_DNA"/>
</dbReference>
<protein>
    <submittedName>
        <fullName evidence="6">Transmembrane protein 178B</fullName>
    </submittedName>
</protein>